<protein>
    <recommendedName>
        <fullName evidence="5">Arabinan endo-1,5-alpha-L-arabinosidase</fullName>
    </recommendedName>
</protein>
<dbReference type="EMBL" id="WMBE01000001">
    <property type="protein sequence ID" value="MDG0865960.1"/>
    <property type="molecule type" value="Genomic_DNA"/>
</dbReference>
<dbReference type="RefSeq" id="WP_342841644.1">
    <property type="nucleotide sequence ID" value="NZ_CP046146.1"/>
</dbReference>
<accession>A0AAJ5ZFZ8</accession>
<evidence type="ECO:0000313" key="2">
    <source>
        <dbReference type="EMBL" id="WFG39311.1"/>
    </source>
</evidence>
<name>A0AAJ5ZFZ8_9CHLR</name>
<dbReference type="Proteomes" id="UP001219901">
    <property type="component" value="Chromosome"/>
</dbReference>
<reference evidence="3 4" key="1">
    <citation type="submission" date="2019-11" db="EMBL/GenBank/DDBJ databases">
        <authorList>
            <person name="Cho J.-C."/>
        </authorList>
    </citation>
    <scope>NUCLEOTIDE SEQUENCE [LARGE SCALE GENOMIC DNA]</scope>
    <source>
        <strain evidence="2 3">JH1073</strain>
        <strain evidence="1 4">JH702</strain>
    </source>
</reference>
<evidence type="ECO:0000313" key="4">
    <source>
        <dbReference type="Proteomes" id="UP001321249"/>
    </source>
</evidence>
<dbReference type="InterPro" id="IPR023296">
    <property type="entry name" value="Glyco_hydro_beta-prop_sf"/>
</dbReference>
<dbReference type="Gene3D" id="2.115.10.20">
    <property type="entry name" value="Glycosyl hydrolase domain, family 43"/>
    <property type="match status" value="1"/>
</dbReference>
<dbReference type="AlphaFoldDB" id="A0AAJ5ZFZ8"/>
<evidence type="ECO:0000313" key="3">
    <source>
        <dbReference type="Proteomes" id="UP001219901"/>
    </source>
</evidence>
<proteinExistence type="predicted"/>
<reference evidence="2" key="2">
    <citation type="journal article" date="2023" name="Nat. Commun.">
        <title>Cultivation of marine bacteria of the SAR202 clade.</title>
        <authorList>
            <person name="Lim Y."/>
            <person name="Seo J.H."/>
            <person name="Giovannoni S.J."/>
            <person name="Kang I."/>
            <person name="Cho J.C."/>
        </authorList>
    </citation>
    <scope>NUCLEOTIDE SEQUENCE</scope>
    <source>
        <strain evidence="2">JH1073</strain>
    </source>
</reference>
<sequence length="274" mass="30558">MDDRMGDNVNGPSLIRVPDWVDQPLGKYYLYFGHHDGRYIRLAFADDVEGPWQIHSPGSLDLADSHFTGHIASPDVHVDHENQRILMYFHGSDTTTGQGGAQSTRLAISSDGVDFKANSERLGNPYWRVFDWDGFRYAIGMPGVFYRSSDGVSGFEEGPTLFDSNMRHTAVRVDGDRLSVYFTVVGDYPERIRLSTINLSNDWQDWVPTDPVDVLLPEHDWEGADCPLEPSSRGLVQGPVNQLRDPALFVDGSRTYLLYSVAGESGIAIAELSD</sequence>
<evidence type="ECO:0008006" key="5">
    <source>
        <dbReference type="Google" id="ProtNLM"/>
    </source>
</evidence>
<dbReference type="Proteomes" id="UP001321249">
    <property type="component" value="Unassembled WGS sequence"/>
</dbReference>
<organism evidence="2 3">
    <name type="scientific">Candidatus Lucifugimonas marina</name>
    <dbReference type="NCBI Taxonomy" id="3038979"/>
    <lineage>
        <taxon>Bacteria</taxon>
        <taxon>Bacillati</taxon>
        <taxon>Chloroflexota</taxon>
        <taxon>Dehalococcoidia</taxon>
        <taxon>SAR202 cluster</taxon>
        <taxon>Candidatus Lucifugimonadales</taxon>
        <taxon>Candidatus Lucifugimonadaceae</taxon>
        <taxon>Candidatus Lucifugimonas</taxon>
    </lineage>
</organism>
<dbReference type="EMBL" id="CP046147">
    <property type="protein sequence ID" value="WFG39311.1"/>
    <property type="molecule type" value="Genomic_DNA"/>
</dbReference>
<dbReference type="SUPFAM" id="SSF75005">
    <property type="entry name" value="Arabinanase/levansucrase/invertase"/>
    <property type="match status" value="1"/>
</dbReference>
<keyword evidence="3" id="KW-1185">Reference proteome</keyword>
<evidence type="ECO:0000313" key="1">
    <source>
        <dbReference type="EMBL" id="MDG0865960.1"/>
    </source>
</evidence>
<reference evidence="3" key="3">
    <citation type="submission" date="2023-06" db="EMBL/GenBank/DDBJ databases">
        <title>Pangenomics reveal diversification of enzyme families and niche specialization in globally abundant SAR202 bacteria.</title>
        <authorList>
            <person name="Saw J.H.W."/>
        </authorList>
    </citation>
    <scope>NUCLEOTIDE SEQUENCE [LARGE SCALE GENOMIC DNA]</scope>
    <source>
        <strain evidence="3">JH1073</strain>
    </source>
</reference>
<gene>
    <name evidence="1" type="ORF">GKO46_02605</name>
    <name evidence="2" type="ORF">GKO48_06655</name>
</gene>